<dbReference type="HOGENOM" id="CLU_1260180_0_0_0"/>
<name>Q0F1J7_9PROT</name>
<dbReference type="Proteomes" id="UP000005297">
    <property type="component" value="Unassembled WGS sequence"/>
</dbReference>
<dbReference type="RefSeq" id="WP_009849657.1">
    <property type="nucleotide sequence ID" value="NZ_DS022294.1"/>
</dbReference>
<keyword evidence="2" id="KW-0472">Membrane</keyword>
<evidence type="ECO:0000313" key="3">
    <source>
        <dbReference type="EMBL" id="EAU55194.1"/>
    </source>
</evidence>
<evidence type="ECO:0000256" key="2">
    <source>
        <dbReference type="SAM" id="Phobius"/>
    </source>
</evidence>
<feature type="transmembrane region" description="Helical" evidence="2">
    <location>
        <begin position="27"/>
        <end position="46"/>
    </location>
</feature>
<gene>
    <name evidence="3" type="ORF">SPV1_10696</name>
</gene>
<comment type="caution">
    <text evidence="3">The sequence shown here is derived from an EMBL/GenBank/DDBJ whole genome shotgun (WGS) entry which is preliminary data.</text>
</comment>
<feature type="transmembrane region" description="Helical" evidence="2">
    <location>
        <begin position="175"/>
        <end position="196"/>
    </location>
</feature>
<organism evidence="3 4">
    <name type="scientific">Mariprofundus ferrooxydans PV-1</name>
    <dbReference type="NCBI Taxonomy" id="314345"/>
    <lineage>
        <taxon>Bacteria</taxon>
        <taxon>Pseudomonadati</taxon>
        <taxon>Pseudomonadota</taxon>
        <taxon>Candidatius Mariprofundia</taxon>
        <taxon>Mariprofundales</taxon>
        <taxon>Mariprofundaceae</taxon>
        <taxon>Mariprofundus</taxon>
    </lineage>
</organism>
<accession>Q0F1J7</accession>
<feature type="transmembrane region" description="Helical" evidence="2">
    <location>
        <begin position="137"/>
        <end position="155"/>
    </location>
</feature>
<feature type="compositionally biased region" description="Basic and acidic residues" evidence="1">
    <location>
        <begin position="75"/>
        <end position="88"/>
    </location>
</feature>
<proteinExistence type="predicted"/>
<keyword evidence="4" id="KW-1185">Reference proteome</keyword>
<dbReference type="InParanoid" id="Q0F1J7"/>
<dbReference type="EMBL" id="AATS01000003">
    <property type="protein sequence ID" value="EAU55194.1"/>
    <property type="molecule type" value="Genomic_DNA"/>
</dbReference>
<sequence>MSPQSTGIETGAMRAVIWAVIRPVRHGLLMAIAAMILGISWAGYLATHHEQLHGGFEKQESALMAQETGMNMHGAESDHHSGEPDALHQHSHTGSPAMDAMQRLLRGHIHWMGLGILVTGLLLIVAFTTVKSVWKKALAWTFGIGALVYPVAWILMGFRTVIMGGETAEASVMWLFGPAAGLLLASLVGVFIILLLEMTGWYARAPFCGFFEPGPSPEV</sequence>
<reference evidence="3 4" key="1">
    <citation type="submission" date="2006-09" db="EMBL/GenBank/DDBJ databases">
        <authorList>
            <person name="Emerson D."/>
            <person name="Ferriera S."/>
            <person name="Johnson J."/>
            <person name="Kravitz S."/>
            <person name="Halpern A."/>
            <person name="Remington K."/>
            <person name="Beeson K."/>
            <person name="Tran B."/>
            <person name="Rogers Y.-H."/>
            <person name="Friedman R."/>
            <person name="Venter J.C."/>
        </authorList>
    </citation>
    <scope>NUCLEOTIDE SEQUENCE [LARGE SCALE GENOMIC DNA]</scope>
    <source>
        <strain evidence="3 4">PV-1</strain>
    </source>
</reference>
<feature type="region of interest" description="Disordered" evidence="1">
    <location>
        <begin position="72"/>
        <end position="94"/>
    </location>
</feature>
<feature type="transmembrane region" description="Helical" evidence="2">
    <location>
        <begin position="109"/>
        <end position="130"/>
    </location>
</feature>
<keyword evidence="2" id="KW-1133">Transmembrane helix</keyword>
<dbReference type="AlphaFoldDB" id="Q0F1J7"/>
<evidence type="ECO:0000313" key="4">
    <source>
        <dbReference type="Proteomes" id="UP000005297"/>
    </source>
</evidence>
<keyword evidence="2" id="KW-0812">Transmembrane</keyword>
<evidence type="ECO:0000256" key="1">
    <source>
        <dbReference type="SAM" id="MobiDB-lite"/>
    </source>
</evidence>
<protein>
    <submittedName>
        <fullName evidence="3">Uncharacterized protein</fullName>
    </submittedName>
</protein>